<gene>
    <name evidence="1" type="ORF">GCL60_04885</name>
</gene>
<accession>A0A6N6VXW7</accession>
<name>A0A6N6VXW7_9BACT</name>
<dbReference type="Proteomes" id="UP000437748">
    <property type="component" value="Unassembled WGS sequence"/>
</dbReference>
<dbReference type="RefSeq" id="WP_153418891.1">
    <property type="nucleotide sequence ID" value="NZ_WFLM01000002.1"/>
</dbReference>
<proteinExistence type="predicted"/>
<evidence type="ECO:0000313" key="1">
    <source>
        <dbReference type="EMBL" id="KAB8039596.1"/>
    </source>
</evidence>
<dbReference type="AlphaFoldDB" id="A0A6N6VXW7"/>
<protein>
    <recommendedName>
        <fullName evidence="3">Tetratricopeptide repeat protein</fullName>
    </recommendedName>
</protein>
<dbReference type="OrthoDB" id="5287540at2"/>
<dbReference type="InterPro" id="IPR011990">
    <property type="entry name" value="TPR-like_helical_dom_sf"/>
</dbReference>
<evidence type="ECO:0000313" key="2">
    <source>
        <dbReference type="Proteomes" id="UP000437748"/>
    </source>
</evidence>
<sequence>MLKKNFFTYSFFTFLTAVNFNYDSIPVYAQSSKIKKENKISPSIVGEDSYRLVFELNQPRRYATRFIKETRTLQIRIIPARSSEFNATSFYDTRYVKRVLIHEDKSEVIVDIQLKNVPIGWVVATQNKPWRIIVDFWRTEPEEKNLEADWNWQPDYIEGLSKESVKEGLPSAQFIESNKLDDNKNKIISNLSPIVKTETKESDKLTSQENKKNTIIFTNKNNQSINKNGFPEIYGRLEKFIPMPEGKSAQLQMQMGAAFGTRDEVEIGKKLAEEFYKSGNEAQSLSIFRRLAALSEKGIKSDPKFLWYAGESAYLTHNFSLANDYLRSIILNYPGSYYSSLAKLRIIDIDELQNSKEKGFGKTRFQNAEIYSEMALSENSPKIVKIAATLRVLNQIVNENPSSAKSYQQNLDACVVDSSVPFDLMKNCAYDRTRALIENETINGSDAAVQQFKKLAPGDNRVSDLEKIVSSRVKELLKKTAQTKQWEDWIAFEKKARPSLLEFTFADGDALFTRAEAFEAVGENLKSAQLYGAFWQASNDQKKKNEAAALAARLLYRSNKPSEADDFLRRIEQDSKRKTEGLTDRSVTSLRELSVAPYRNKTALRLLLDEMKLGRYVERDLPTLAEWAQRLRGTPDVEPLYAKILAYPAKSLDETQTVESSIMQYAEDLRDSGRFANSGDMFLAVANLAQGAHRAEAAYKAGVVYARVGLFEKAKTAWLLAANDTNDKRFSSLASERLDRLSK</sequence>
<organism evidence="1 2">
    <name type="scientific">Silvanigrella paludirubra</name>
    <dbReference type="NCBI Taxonomy" id="2499159"/>
    <lineage>
        <taxon>Bacteria</taxon>
        <taxon>Pseudomonadati</taxon>
        <taxon>Bdellovibrionota</taxon>
        <taxon>Oligoflexia</taxon>
        <taxon>Silvanigrellales</taxon>
        <taxon>Silvanigrellaceae</taxon>
        <taxon>Silvanigrella</taxon>
    </lineage>
</organism>
<dbReference type="EMBL" id="WFLM01000002">
    <property type="protein sequence ID" value="KAB8039596.1"/>
    <property type="molecule type" value="Genomic_DNA"/>
</dbReference>
<comment type="caution">
    <text evidence="1">The sequence shown here is derived from an EMBL/GenBank/DDBJ whole genome shotgun (WGS) entry which is preliminary data.</text>
</comment>
<reference evidence="1 2" key="1">
    <citation type="submission" date="2019-10" db="EMBL/GenBank/DDBJ databases">
        <title>New species of Slilvanegrellaceae.</title>
        <authorList>
            <person name="Pitt A."/>
            <person name="Hahn M.W."/>
        </authorList>
    </citation>
    <scope>NUCLEOTIDE SEQUENCE [LARGE SCALE GENOMIC DNA]</scope>
    <source>
        <strain evidence="1 2">SP-Ram-0.45-NSY-1</strain>
    </source>
</reference>
<dbReference type="Gene3D" id="1.25.40.10">
    <property type="entry name" value="Tetratricopeptide repeat domain"/>
    <property type="match status" value="1"/>
</dbReference>
<keyword evidence="2" id="KW-1185">Reference proteome</keyword>
<evidence type="ECO:0008006" key="3">
    <source>
        <dbReference type="Google" id="ProtNLM"/>
    </source>
</evidence>